<reference evidence="9" key="1">
    <citation type="submission" date="2025-08" db="UniProtKB">
        <authorList>
            <consortium name="RefSeq"/>
        </authorList>
    </citation>
    <scope>IDENTIFICATION</scope>
    <source>
        <tissue evidence="9">Epidermis and Blubber</tissue>
    </source>
</reference>
<evidence type="ECO:0000256" key="6">
    <source>
        <dbReference type="SAM" id="SignalP"/>
    </source>
</evidence>
<dbReference type="KEGG" id="bmus:118881593"/>
<keyword evidence="2" id="KW-1015">Disulfide bond</keyword>
<accession>A0A8B8VCU3</accession>
<dbReference type="InterPro" id="IPR036179">
    <property type="entry name" value="Ig-like_dom_sf"/>
</dbReference>
<evidence type="ECO:0000256" key="5">
    <source>
        <dbReference type="SAM" id="MobiDB-lite"/>
    </source>
</evidence>
<dbReference type="SMART" id="SM00409">
    <property type="entry name" value="IG"/>
    <property type="match status" value="1"/>
</dbReference>
<feature type="signal peptide" evidence="6">
    <location>
        <begin position="1"/>
        <end position="28"/>
    </location>
</feature>
<keyword evidence="3" id="KW-0325">Glycoprotein</keyword>
<dbReference type="FunFam" id="2.60.40.10:FF:000295">
    <property type="entry name" value="Tyrosine-protein phosphatase non-receptor type substrate 1"/>
    <property type="match status" value="1"/>
</dbReference>
<organism evidence="8 9">
    <name type="scientific">Balaenoptera musculus</name>
    <name type="common">Blue whale</name>
    <dbReference type="NCBI Taxonomy" id="9771"/>
    <lineage>
        <taxon>Eukaryota</taxon>
        <taxon>Metazoa</taxon>
        <taxon>Chordata</taxon>
        <taxon>Craniata</taxon>
        <taxon>Vertebrata</taxon>
        <taxon>Euteleostomi</taxon>
        <taxon>Mammalia</taxon>
        <taxon>Eutheria</taxon>
        <taxon>Laurasiatheria</taxon>
        <taxon>Artiodactyla</taxon>
        <taxon>Whippomorpha</taxon>
        <taxon>Cetacea</taxon>
        <taxon>Mysticeti</taxon>
        <taxon>Balaenopteridae</taxon>
        <taxon>Balaenoptera</taxon>
    </lineage>
</organism>
<dbReference type="Gene3D" id="2.60.40.10">
    <property type="entry name" value="Immunoglobulins"/>
    <property type="match status" value="1"/>
</dbReference>
<dbReference type="AlphaFoldDB" id="A0A8B8VCU3"/>
<feature type="chain" id="PRO_5034063063" evidence="6">
    <location>
        <begin position="29"/>
        <end position="181"/>
    </location>
</feature>
<dbReference type="SUPFAM" id="SSF48726">
    <property type="entry name" value="Immunoglobulin"/>
    <property type="match status" value="1"/>
</dbReference>
<evidence type="ECO:0000313" key="8">
    <source>
        <dbReference type="Proteomes" id="UP000694857"/>
    </source>
</evidence>
<feature type="domain" description="Ig-like" evidence="7">
    <location>
        <begin position="13"/>
        <end position="119"/>
    </location>
</feature>
<dbReference type="GeneID" id="118881593"/>
<evidence type="ECO:0000313" key="9">
    <source>
        <dbReference type="RefSeq" id="XP_036682620.1"/>
    </source>
</evidence>
<keyword evidence="1 6" id="KW-0732">Signal</keyword>
<evidence type="ECO:0000256" key="2">
    <source>
        <dbReference type="ARBA" id="ARBA00023157"/>
    </source>
</evidence>
<dbReference type="InterPro" id="IPR051755">
    <property type="entry name" value="Ig-like_CS_Receptor"/>
</dbReference>
<gene>
    <name evidence="9" type="primary">LOC118881593</name>
</gene>
<feature type="region of interest" description="Disordered" evidence="5">
    <location>
        <begin position="156"/>
        <end position="181"/>
    </location>
</feature>
<dbReference type="OrthoDB" id="6370831at2759"/>
<sequence>MPTPASWSLLPLPSLLLALLLGLIGVGGEEELQVIQPEKLVLVTLKDSATLRCIMTSLFSVGPVKWFRGKGPGQELTYNHKGGHFPQVTNISDTTWRNNRDFSIHINNITPADAGMYYCVKFQRGSPDDVEFKSGQGTWVFVCGKSIPLKIQPSVLRQSQSPGPSPRSPIVSSYVKIEDRR</sequence>
<keyword evidence="8" id="KW-1185">Reference proteome</keyword>
<dbReference type="Pfam" id="PF07686">
    <property type="entry name" value="V-set"/>
    <property type="match status" value="1"/>
</dbReference>
<dbReference type="InterPro" id="IPR013106">
    <property type="entry name" value="Ig_V-set"/>
</dbReference>
<dbReference type="Proteomes" id="UP000694857">
    <property type="component" value="Chromosome 15"/>
</dbReference>
<dbReference type="RefSeq" id="XP_036682620.1">
    <property type="nucleotide sequence ID" value="XM_036826725.1"/>
</dbReference>
<protein>
    <submittedName>
        <fullName evidence="9">Signal-regulatory protein beta-1-like</fullName>
    </submittedName>
</protein>
<dbReference type="PANTHER" id="PTHR19971">
    <property type="entry name" value="SIGNAL-REGULATORY PROTEIN BETA"/>
    <property type="match status" value="1"/>
</dbReference>
<evidence type="ECO:0000256" key="1">
    <source>
        <dbReference type="ARBA" id="ARBA00022729"/>
    </source>
</evidence>
<dbReference type="InterPro" id="IPR013783">
    <property type="entry name" value="Ig-like_fold"/>
</dbReference>
<dbReference type="InterPro" id="IPR007110">
    <property type="entry name" value="Ig-like_dom"/>
</dbReference>
<proteinExistence type="predicted"/>
<keyword evidence="4" id="KW-0393">Immunoglobulin domain</keyword>
<evidence type="ECO:0000256" key="3">
    <source>
        <dbReference type="ARBA" id="ARBA00023180"/>
    </source>
</evidence>
<name>A0A8B8VCU3_BALMU</name>
<dbReference type="InterPro" id="IPR003599">
    <property type="entry name" value="Ig_sub"/>
</dbReference>
<evidence type="ECO:0000256" key="4">
    <source>
        <dbReference type="ARBA" id="ARBA00023319"/>
    </source>
</evidence>
<evidence type="ECO:0000259" key="7">
    <source>
        <dbReference type="PROSITE" id="PS50835"/>
    </source>
</evidence>
<dbReference type="PROSITE" id="PS50835">
    <property type="entry name" value="IG_LIKE"/>
    <property type="match status" value="1"/>
</dbReference>